<dbReference type="GO" id="GO:0016836">
    <property type="term" value="F:hydro-lyase activity"/>
    <property type="evidence" value="ECO:0007669"/>
    <property type="project" value="UniProtKB-ARBA"/>
</dbReference>
<evidence type="ECO:0000313" key="7">
    <source>
        <dbReference type="EMBL" id="KAK2597216.1"/>
    </source>
</evidence>
<organism evidence="7 8">
    <name type="scientific">Phomopsis amygdali</name>
    <name type="common">Fusicoccum amygdali</name>
    <dbReference type="NCBI Taxonomy" id="1214568"/>
    <lineage>
        <taxon>Eukaryota</taxon>
        <taxon>Fungi</taxon>
        <taxon>Dikarya</taxon>
        <taxon>Ascomycota</taxon>
        <taxon>Pezizomycotina</taxon>
        <taxon>Sordariomycetes</taxon>
        <taxon>Sordariomycetidae</taxon>
        <taxon>Diaporthales</taxon>
        <taxon>Diaporthaceae</taxon>
        <taxon>Diaporthe</taxon>
    </lineage>
</organism>
<keyword evidence="8" id="KW-1185">Reference proteome</keyword>
<proteinExistence type="inferred from homology"/>
<dbReference type="Pfam" id="PF00795">
    <property type="entry name" value="CN_hydrolase"/>
    <property type="match status" value="1"/>
</dbReference>
<dbReference type="PROSITE" id="PS50263">
    <property type="entry name" value="CN_HYDROLASE"/>
    <property type="match status" value="1"/>
</dbReference>
<dbReference type="GO" id="GO:0000257">
    <property type="term" value="F:nitrilase activity"/>
    <property type="evidence" value="ECO:0007669"/>
    <property type="project" value="UniProtKB-EC"/>
</dbReference>
<evidence type="ECO:0000313" key="8">
    <source>
        <dbReference type="Proteomes" id="UP001265746"/>
    </source>
</evidence>
<dbReference type="CDD" id="cd07564">
    <property type="entry name" value="nitrilases_CHs"/>
    <property type="match status" value="1"/>
</dbReference>
<accession>A0AAD9VZE1</accession>
<dbReference type="AlphaFoldDB" id="A0AAD9VZE1"/>
<dbReference type="EMBL" id="JAUJFL010000010">
    <property type="protein sequence ID" value="KAK2597216.1"/>
    <property type="molecule type" value="Genomic_DNA"/>
</dbReference>
<comment type="catalytic activity">
    <reaction evidence="3">
        <text>a nitrile + 2 H2O = a carboxylate + NH4(+)</text>
        <dbReference type="Rhea" id="RHEA:21724"/>
        <dbReference type="ChEBI" id="CHEBI:15377"/>
        <dbReference type="ChEBI" id="CHEBI:18379"/>
        <dbReference type="ChEBI" id="CHEBI:28938"/>
        <dbReference type="ChEBI" id="CHEBI:29067"/>
        <dbReference type="EC" id="3.5.5.1"/>
    </reaction>
</comment>
<dbReference type="Gene3D" id="3.60.110.10">
    <property type="entry name" value="Carbon-nitrogen hydrolase"/>
    <property type="match status" value="1"/>
</dbReference>
<dbReference type="EC" id="3.5.5.1" evidence="4"/>
<sequence>MSSSKVHVAVTQAEPVWLDLQGAVAKTCKLIKEAAGNKAQLIAFPECFIPGYPAWIWNRPVDFDINVKYIKNSLRVASPEMDTIKACARENGIAVSLGFSENDDDSLYIAQALIGADGEVKVHRRKMKPTHMERTIFGDASGGDGTCLASVAQLSFARVGQLSCWEHIQPLLKFNTISQREQIHVAAWPSLTPHSGNGPDLWSMSAEGCQSLARTYAIEATAFVLHSTAVLTEKAVEANGTAGSPLMGAPGGGTSAVFGPDGRRLTEPLGDKEEGIIYADLDLDEITRIKMFAHCTGHYSRPDLMWLSVDSNAKSLVRGAEVLAIRDETVPVEKQD</sequence>
<comment type="similarity">
    <text evidence="1">Belongs to the carbon-nitrogen hydrolase superfamily. Nitrilase family.</text>
</comment>
<dbReference type="InterPro" id="IPR036526">
    <property type="entry name" value="C-N_Hydrolase_sf"/>
</dbReference>
<name>A0AAD9VZE1_PHOAM</name>
<dbReference type="InterPro" id="IPR044149">
    <property type="entry name" value="Nitrilases_CHs"/>
</dbReference>
<evidence type="ECO:0000256" key="4">
    <source>
        <dbReference type="ARBA" id="ARBA00039045"/>
    </source>
</evidence>
<evidence type="ECO:0000256" key="2">
    <source>
        <dbReference type="ARBA" id="ARBA00022801"/>
    </source>
</evidence>
<evidence type="ECO:0000259" key="6">
    <source>
        <dbReference type="PROSITE" id="PS50263"/>
    </source>
</evidence>
<dbReference type="PANTHER" id="PTHR46044:SF14">
    <property type="entry name" value="ARYLACETONITRILASE"/>
    <property type="match status" value="1"/>
</dbReference>
<dbReference type="PROSITE" id="PS00921">
    <property type="entry name" value="NITRIL_CHT_2"/>
    <property type="match status" value="1"/>
</dbReference>
<evidence type="ECO:0000256" key="1">
    <source>
        <dbReference type="ARBA" id="ARBA00008129"/>
    </source>
</evidence>
<evidence type="ECO:0000256" key="5">
    <source>
        <dbReference type="SAM" id="MobiDB-lite"/>
    </source>
</evidence>
<feature type="domain" description="CN hydrolase" evidence="6">
    <location>
        <begin position="6"/>
        <end position="283"/>
    </location>
</feature>
<dbReference type="SUPFAM" id="SSF56317">
    <property type="entry name" value="Carbon-nitrogen hydrolase"/>
    <property type="match status" value="1"/>
</dbReference>
<keyword evidence="2" id="KW-0378">Hydrolase</keyword>
<dbReference type="Proteomes" id="UP001265746">
    <property type="component" value="Unassembled WGS sequence"/>
</dbReference>
<dbReference type="InterPro" id="IPR003010">
    <property type="entry name" value="C-N_Hydrolase"/>
</dbReference>
<evidence type="ECO:0000256" key="3">
    <source>
        <dbReference type="ARBA" id="ARBA00036406"/>
    </source>
</evidence>
<comment type="caution">
    <text evidence="7">The sequence shown here is derived from an EMBL/GenBank/DDBJ whole genome shotgun (WGS) entry which is preliminary data.</text>
</comment>
<protein>
    <recommendedName>
        <fullName evidence="4">nitrilase</fullName>
        <ecNumber evidence="4">3.5.5.1</ecNumber>
    </recommendedName>
</protein>
<feature type="region of interest" description="Disordered" evidence="5">
    <location>
        <begin position="241"/>
        <end position="262"/>
    </location>
</feature>
<dbReference type="InterPro" id="IPR000132">
    <property type="entry name" value="Nitrilase/CN_hydratase_CS"/>
</dbReference>
<reference evidence="7" key="1">
    <citation type="submission" date="2023-06" db="EMBL/GenBank/DDBJ databases">
        <authorList>
            <person name="Noh H."/>
        </authorList>
    </citation>
    <scope>NUCLEOTIDE SEQUENCE</scope>
    <source>
        <strain evidence="7">DUCC20226</strain>
    </source>
</reference>
<dbReference type="FunFam" id="3.60.110.10:FF:000011">
    <property type="entry name" value="Cyanide hydratase"/>
    <property type="match status" value="1"/>
</dbReference>
<gene>
    <name evidence="7" type="ORF">N8I77_013077</name>
</gene>
<dbReference type="PANTHER" id="PTHR46044">
    <property type="entry name" value="NITRILASE"/>
    <property type="match status" value="1"/>
</dbReference>